<comment type="caution">
    <text evidence="8">The sequence shown here is derived from an EMBL/GenBank/DDBJ whole genome shotgun (WGS) entry which is preliminary data.</text>
</comment>
<evidence type="ECO:0000259" key="7">
    <source>
        <dbReference type="PROSITE" id="PS50850"/>
    </source>
</evidence>
<protein>
    <submittedName>
        <fullName evidence="8">Putative MFS family arabinose efflux permease</fullName>
    </submittedName>
</protein>
<keyword evidence="5 6" id="KW-0472">Membrane</keyword>
<comment type="subcellular location">
    <subcellularLocation>
        <location evidence="1">Cell membrane</location>
        <topology evidence="1">Multi-pass membrane protein</topology>
    </subcellularLocation>
</comment>
<dbReference type="Gene3D" id="1.20.1250.20">
    <property type="entry name" value="MFS general substrate transporter like domains"/>
    <property type="match status" value="2"/>
</dbReference>
<dbReference type="EMBL" id="PYGA01000030">
    <property type="protein sequence ID" value="PSK88102.1"/>
    <property type="molecule type" value="Genomic_DNA"/>
</dbReference>
<feature type="transmembrane region" description="Helical" evidence="6">
    <location>
        <begin position="239"/>
        <end position="257"/>
    </location>
</feature>
<feature type="transmembrane region" description="Helical" evidence="6">
    <location>
        <begin position="42"/>
        <end position="63"/>
    </location>
</feature>
<feature type="transmembrane region" description="Helical" evidence="6">
    <location>
        <begin position="95"/>
        <end position="116"/>
    </location>
</feature>
<feature type="transmembrane region" description="Helical" evidence="6">
    <location>
        <begin position="357"/>
        <end position="376"/>
    </location>
</feature>
<gene>
    <name evidence="8" type="ORF">CLV63_13064</name>
</gene>
<feature type="transmembrane region" description="Helical" evidence="6">
    <location>
        <begin position="291"/>
        <end position="312"/>
    </location>
</feature>
<evidence type="ECO:0000313" key="9">
    <source>
        <dbReference type="Proteomes" id="UP000240542"/>
    </source>
</evidence>
<dbReference type="GO" id="GO:0022857">
    <property type="term" value="F:transmembrane transporter activity"/>
    <property type="evidence" value="ECO:0007669"/>
    <property type="project" value="InterPro"/>
</dbReference>
<evidence type="ECO:0000256" key="2">
    <source>
        <dbReference type="ARBA" id="ARBA00022475"/>
    </source>
</evidence>
<feature type="transmembrane region" description="Helical" evidence="6">
    <location>
        <begin position="264"/>
        <end position="285"/>
    </location>
</feature>
<sequence length="396" mass="40821">MPRAVYVLAFAIFTMVTSEFAVAGLMPQMAAGLDATIPQIGYLITIFAAAMAVGGPVATVFLLRMRPNNALLVLFAAFLAGNVLAATAPDYWVMVVARVVTGVASQALFGVSVSATAHLTRPEVRGRALAVVLNGLMLGTLLGLPLATLIGGQLGWRGAFWAVSGLAVIAALCTAVGVPRMAPAGDAGGGLRDELGAFKNARLWLALPTSTLIIGATFAAFSYFNPILTEVSGFSVETVPLLLMAYGLATLVGNTVVGRLADRYTLRVLTAGLALNLVFLTGFALLADISAAAVVFMLGIGLVGVTMNPAMALRVQRTANARPLVNTVHGSFITLGVVLGSWLGGLAIGEFGLRGPLWLGAALAAIGLATLAPALTRRTPASEEPHQPTEPHPVNT</sequence>
<dbReference type="InterPro" id="IPR036259">
    <property type="entry name" value="MFS_trans_sf"/>
</dbReference>
<keyword evidence="2" id="KW-1003">Cell membrane</keyword>
<dbReference type="InterPro" id="IPR050189">
    <property type="entry name" value="MFS_Efflux_Transporters"/>
</dbReference>
<keyword evidence="3 6" id="KW-0812">Transmembrane</keyword>
<dbReference type="InterPro" id="IPR011701">
    <property type="entry name" value="MFS"/>
</dbReference>
<dbReference type="PROSITE" id="PS50850">
    <property type="entry name" value="MFS"/>
    <property type="match status" value="1"/>
</dbReference>
<dbReference type="Proteomes" id="UP000240542">
    <property type="component" value="Unassembled WGS sequence"/>
</dbReference>
<dbReference type="GO" id="GO:0005886">
    <property type="term" value="C:plasma membrane"/>
    <property type="evidence" value="ECO:0007669"/>
    <property type="project" value="UniProtKB-SubCell"/>
</dbReference>
<evidence type="ECO:0000256" key="1">
    <source>
        <dbReference type="ARBA" id="ARBA00004651"/>
    </source>
</evidence>
<keyword evidence="4 6" id="KW-1133">Transmembrane helix</keyword>
<keyword evidence="9" id="KW-1185">Reference proteome</keyword>
<dbReference type="InterPro" id="IPR020846">
    <property type="entry name" value="MFS_dom"/>
</dbReference>
<name>A0A2P8CT26_9ACTN</name>
<evidence type="ECO:0000313" key="8">
    <source>
        <dbReference type="EMBL" id="PSK88102.1"/>
    </source>
</evidence>
<reference evidence="8 9" key="1">
    <citation type="submission" date="2018-03" db="EMBL/GenBank/DDBJ databases">
        <title>Genomic Encyclopedia of Archaeal and Bacterial Type Strains, Phase II (KMG-II): from individual species to whole genera.</title>
        <authorList>
            <person name="Goeker M."/>
        </authorList>
    </citation>
    <scope>NUCLEOTIDE SEQUENCE [LARGE SCALE GENOMIC DNA]</scope>
    <source>
        <strain evidence="8 9">DSM 45312</strain>
    </source>
</reference>
<feature type="transmembrane region" description="Helical" evidence="6">
    <location>
        <begin position="128"/>
        <end position="147"/>
    </location>
</feature>
<dbReference type="Pfam" id="PF07690">
    <property type="entry name" value="MFS_1"/>
    <property type="match status" value="1"/>
</dbReference>
<dbReference type="PANTHER" id="PTHR43124:SF8">
    <property type="entry name" value="INNER MEMBRANE TRANSPORT PROTEIN YDHP"/>
    <property type="match status" value="1"/>
</dbReference>
<dbReference type="RefSeq" id="WP_106586502.1">
    <property type="nucleotide sequence ID" value="NZ_PYGA01000030.1"/>
</dbReference>
<dbReference type="OrthoDB" id="9814237at2"/>
<evidence type="ECO:0000256" key="3">
    <source>
        <dbReference type="ARBA" id="ARBA00022692"/>
    </source>
</evidence>
<organism evidence="8 9">
    <name type="scientific">Murinocardiopsis flavida</name>
    <dbReference type="NCBI Taxonomy" id="645275"/>
    <lineage>
        <taxon>Bacteria</taxon>
        <taxon>Bacillati</taxon>
        <taxon>Actinomycetota</taxon>
        <taxon>Actinomycetes</taxon>
        <taxon>Streptosporangiales</taxon>
        <taxon>Nocardiopsidaceae</taxon>
        <taxon>Murinocardiopsis</taxon>
    </lineage>
</organism>
<proteinExistence type="predicted"/>
<accession>A0A2P8CT26</accession>
<feature type="transmembrane region" description="Helical" evidence="6">
    <location>
        <begin position="203"/>
        <end position="224"/>
    </location>
</feature>
<dbReference type="PANTHER" id="PTHR43124">
    <property type="entry name" value="PURINE EFFLUX PUMP PBUE"/>
    <property type="match status" value="1"/>
</dbReference>
<feature type="domain" description="Major facilitator superfamily (MFS) profile" evidence="7">
    <location>
        <begin position="4"/>
        <end position="379"/>
    </location>
</feature>
<dbReference type="CDD" id="cd17324">
    <property type="entry name" value="MFS_NepI_like"/>
    <property type="match status" value="1"/>
</dbReference>
<feature type="transmembrane region" description="Helical" evidence="6">
    <location>
        <begin position="70"/>
        <end position="89"/>
    </location>
</feature>
<feature type="transmembrane region" description="Helical" evidence="6">
    <location>
        <begin position="159"/>
        <end position="182"/>
    </location>
</feature>
<feature type="transmembrane region" description="Helical" evidence="6">
    <location>
        <begin position="324"/>
        <end position="345"/>
    </location>
</feature>
<dbReference type="AlphaFoldDB" id="A0A2P8CT26"/>
<dbReference type="SUPFAM" id="SSF103473">
    <property type="entry name" value="MFS general substrate transporter"/>
    <property type="match status" value="1"/>
</dbReference>
<evidence type="ECO:0000256" key="5">
    <source>
        <dbReference type="ARBA" id="ARBA00023136"/>
    </source>
</evidence>
<evidence type="ECO:0000256" key="6">
    <source>
        <dbReference type="SAM" id="Phobius"/>
    </source>
</evidence>
<evidence type="ECO:0000256" key="4">
    <source>
        <dbReference type="ARBA" id="ARBA00022989"/>
    </source>
</evidence>